<keyword evidence="4" id="KW-1185">Reference proteome</keyword>
<organism evidence="3 4">
    <name type="scientific">Enemella evansiae</name>
    <dbReference type="NCBI Taxonomy" id="2016499"/>
    <lineage>
        <taxon>Bacteria</taxon>
        <taxon>Bacillati</taxon>
        <taxon>Actinomycetota</taxon>
        <taxon>Actinomycetes</taxon>
        <taxon>Propionibacteriales</taxon>
        <taxon>Propionibacteriaceae</taxon>
        <taxon>Enemella</taxon>
    </lineage>
</organism>
<evidence type="ECO:0000313" key="3">
    <source>
        <dbReference type="EMBL" id="OYO13293.1"/>
    </source>
</evidence>
<dbReference type="InterPro" id="IPR036366">
    <property type="entry name" value="PGBDSf"/>
</dbReference>
<evidence type="ECO:0000259" key="2">
    <source>
        <dbReference type="Pfam" id="PF01471"/>
    </source>
</evidence>
<dbReference type="SUPFAM" id="SSF47090">
    <property type="entry name" value="PGBD-like"/>
    <property type="match status" value="1"/>
</dbReference>
<accession>A0A4R6LPU3</accession>
<protein>
    <recommendedName>
        <fullName evidence="2">Peptidoglycan binding-like domain-containing protein</fullName>
    </recommendedName>
</protein>
<feature type="domain" description="Peptidoglycan binding-like" evidence="2">
    <location>
        <begin position="53"/>
        <end position="108"/>
    </location>
</feature>
<proteinExistence type="predicted"/>
<dbReference type="Proteomes" id="UP000215896">
    <property type="component" value="Unassembled WGS sequence"/>
</dbReference>
<gene>
    <name evidence="3" type="ORF">CGZ94_09885</name>
</gene>
<dbReference type="RefSeq" id="WP_094405546.1">
    <property type="nucleotide sequence ID" value="NZ_NMVO01000013.1"/>
</dbReference>
<dbReference type="OrthoDB" id="9815928at2"/>
<feature type="region of interest" description="Disordered" evidence="1">
    <location>
        <begin position="108"/>
        <end position="129"/>
    </location>
</feature>
<dbReference type="Gene3D" id="1.10.101.10">
    <property type="entry name" value="PGBD-like superfamily/PGBD"/>
    <property type="match status" value="1"/>
</dbReference>
<evidence type="ECO:0000256" key="1">
    <source>
        <dbReference type="SAM" id="MobiDB-lite"/>
    </source>
</evidence>
<reference evidence="3 4" key="1">
    <citation type="submission" date="2017-07" db="EMBL/GenBank/DDBJ databases">
        <title>Draft whole genome sequences of clinical Proprionibacteriaceae strains.</title>
        <authorList>
            <person name="Bernier A.-M."/>
            <person name="Bernard K."/>
            <person name="Domingo M.-C."/>
        </authorList>
    </citation>
    <scope>NUCLEOTIDE SEQUENCE [LARGE SCALE GENOMIC DNA]</scope>
    <source>
        <strain evidence="3 4">NML 030167</strain>
    </source>
</reference>
<evidence type="ECO:0000313" key="4">
    <source>
        <dbReference type="Proteomes" id="UP000215896"/>
    </source>
</evidence>
<sequence>MNTRRIAALTAAAVTGLTTVTGVVGFGISQSTAAGSSASCSIDSTPVVKYGARGEAVKDLQCVLNSNGAKLAVDGRFGPKTKAAVLSYQKAKGLEVDGIVGPKTWASLKANNGGGGKPTTPPPSNGNVSADRQQVLKRAATWLTAYNGGPVPYSQTKFFQGYRQDCSGYVSMALGLGKPGLNTVGLADSSVTKRISLNELKPGDLLIDSDGTNNTRHVVIFEKWTDSSRTAYKAYEQTGDGDRTRYRVLKYGLDAGSQYKPRRPLKYGD</sequence>
<name>A0A255GG49_9ACTN</name>
<dbReference type="InterPro" id="IPR036365">
    <property type="entry name" value="PGBD-like_sf"/>
</dbReference>
<comment type="caution">
    <text evidence="3">The sequence shown here is derived from an EMBL/GenBank/DDBJ whole genome shotgun (WGS) entry which is preliminary data.</text>
</comment>
<dbReference type="SUPFAM" id="SSF54001">
    <property type="entry name" value="Cysteine proteinases"/>
    <property type="match status" value="1"/>
</dbReference>
<dbReference type="Gene3D" id="3.90.1720.10">
    <property type="entry name" value="endopeptidase domain like (from Nostoc punctiforme)"/>
    <property type="match status" value="1"/>
</dbReference>
<dbReference type="EMBL" id="NMVO01000013">
    <property type="protein sequence ID" value="OYO13293.1"/>
    <property type="molecule type" value="Genomic_DNA"/>
</dbReference>
<dbReference type="InterPro" id="IPR038765">
    <property type="entry name" value="Papain-like_cys_pep_sf"/>
</dbReference>
<dbReference type="Pfam" id="PF01471">
    <property type="entry name" value="PG_binding_1"/>
    <property type="match status" value="1"/>
</dbReference>
<accession>A0A255GG49</accession>
<dbReference type="InterPro" id="IPR002477">
    <property type="entry name" value="Peptidoglycan-bd-like"/>
</dbReference>
<dbReference type="AlphaFoldDB" id="A0A255GG49"/>